<evidence type="ECO:0000259" key="4">
    <source>
        <dbReference type="PROSITE" id="PS50158"/>
    </source>
</evidence>
<dbReference type="Gene3D" id="4.10.60.10">
    <property type="entry name" value="Zinc finger, CCHC-type"/>
    <property type="match status" value="1"/>
</dbReference>
<evidence type="ECO:0000256" key="2">
    <source>
        <dbReference type="PROSITE-ProRule" id="PRU00047"/>
    </source>
</evidence>
<evidence type="ECO:0000256" key="1">
    <source>
        <dbReference type="ARBA" id="ARBA00022664"/>
    </source>
</evidence>
<dbReference type="GO" id="GO:0006397">
    <property type="term" value="P:mRNA processing"/>
    <property type="evidence" value="ECO:0007669"/>
    <property type="project" value="UniProtKB-KW"/>
</dbReference>
<keyword evidence="2" id="KW-0863">Zinc-finger</keyword>
<feature type="region of interest" description="Disordered" evidence="3">
    <location>
        <begin position="223"/>
        <end position="247"/>
    </location>
</feature>
<dbReference type="EMBL" id="CAOJ01017369">
    <property type="protein sequence ID" value="CCO37627.1"/>
    <property type="molecule type" value="Genomic_DNA"/>
</dbReference>
<reference evidence="5 6" key="1">
    <citation type="journal article" date="2013" name="J. Biotechnol.">
        <title>Establishment and interpretation of the genome sequence of the phytopathogenic fungus Rhizoctonia solani AG1-IB isolate 7/3/14.</title>
        <authorList>
            <person name="Wibberg D.W."/>
            <person name="Jelonek L.J."/>
            <person name="Rupp O.R."/>
            <person name="Hennig M.H."/>
            <person name="Eikmeyer F.E."/>
            <person name="Goesmann A.G."/>
            <person name="Hartmann A.H."/>
            <person name="Borriss R.B."/>
            <person name="Grosch R.G."/>
            <person name="Puehler A.P."/>
            <person name="Schlueter A.S."/>
        </authorList>
    </citation>
    <scope>NUCLEOTIDE SEQUENCE [LARGE SCALE GENOMIC DNA]</scope>
    <source>
        <strain evidence="6">AG1-IB / isolate 7/3/14</strain>
    </source>
</reference>
<feature type="domain" description="CCHC-type" evidence="4">
    <location>
        <begin position="260"/>
        <end position="275"/>
    </location>
</feature>
<dbReference type="InterPro" id="IPR005162">
    <property type="entry name" value="Retrotrans_gag_dom"/>
</dbReference>
<feature type="region of interest" description="Disordered" evidence="3">
    <location>
        <begin position="156"/>
        <end position="211"/>
    </location>
</feature>
<accession>M5CHC5</accession>
<dbReference type="InterPro" id="IPR032567">
    <property type="entry name" value="RTL1-rel"/>
</dbReference>
<dbReference type="SMART" id="SM00343">
    <property type="entry name" value="ZnF_C2HC"/>
    <property type="match status" value="1"/>
</dbReference>
<evidence type="ECO:0000313" key="5">
    <source>
        <dbReference type="EMBL" id="CCO37627.1"/>
    </source>
</evidence>
<keyword evidence="2" id="KW-0862">Zinc</keyword>
<dbReference type="Pfam" id="PF03732">
    <property type="entry name" value="Retrotrans_gag"/>
    <property type="match status" value="1"/>
</dbReference>
<dbReference type="InterPro" id="IPR001878">
    <property type="entry name" value="Znf_CCHC"/>
</dbReference>
<evidence type="ECO:0000256" key="3">
    <source>
        <dbReference type="SAM" id="MobiDB-lite"/>
    </source>
</evidence>
<dbReference type="PANTHER" id="PTHR15503:SF22">
    <property type="entry name" value="TRANSPOSON TY3-I GAG POLYPROTEIN"/>
    <property type="match status" value="1"/>
</dbReference>
<dbReference type="HOGENOM" id="CLU_066495_0_0_1"/>
<dbReference type="Pfam" id="PF00098">
    <property type="entry name" value="zf-CCHC"/>
    <property type="match status" value="1"/>
</dbReference>
<dbReference type="GO" id="GO:0008270">
    <property type="term" value="F:zinc ion binding"/>
    <property type="evidence" value="ECO:0007669"/>
    <property type="project" value="UniProtKB-KW"/>
</dbReference>
<dbReference type="InterPro" id="IPR036875">
    <property type="entry name" value="Znf_CCHC_sf"/>
</dbReference>
<feature type="compositionally biased region" description="Low complexity" evidence="3">
    <location>
        <begin position="156"/>
        <end position="191"/>
    </location>
</feature>
<protein>
    <recommendedName>
        <fullName evidence="4">CCHC-type domain-containing protein</fullName>
    </recommendedName>
</protein>
<dbReference type="GO" id="GO:0003676">
    <property type="term" value="F:nucleic acid binding"/>
    <property type="evidence" value="ECO:0007669"/>
    <property type="project" value="InterPro"/>
</dbReference>
<dbReference type="PANTHER" id="PTHR15503">
    <property type="entry name" value="LDOC1 RELATED"/>
    <property type="match status" value="1"/>
</dbReference>
<proteinExistence type="predicted"/>
<name>M5CHC5_THACB</name>
<organism evidence="5 6">
    <name type="scientific">Thanatephorus cucumeris (strain AG1-IB / isolate 7/3/14)</name>
    <name type="common">Lettuce bottom rot fungus</name>
    <name type="synonym">Rhizoctonia solani</name>
    <dbReference type="NCBI Taxonomy" id="1108050"/>
    <lineage>
        <taxon>Eukaryota</taxon>
        <taxon>Fungi</taxon>
        <taxon>Dikarya</taxon>
        <taxon>Basidiomycota</taxon>
        <taxon>Agaricomycotina</taxon>
        <taxon>Agaricomycetes</taxon>
        <taxon>Cantharellales</taxon>
        <taxon>Ceratobasidiaceae</taxon>
        <taxon>Rhizoctonia</taxon>
        <taxon>Rhizoctonia solani AG-1</taxon>
    </lineage>
</organism>
<dbReference type="AlphaFoldDB" id="M5CHC5"/>
<keyword evidence="1" id="KW-0507">mRNA processing</keyword>
<dbReference type="PROSITE" id="PS50158">
    <property type="entry name" value="ZF_CCHC"/>
    <property type="match status" value="1"/>
</dbReference>
<gene>
    <name evidence="5" type="ORF">BN14_11784</name>
</gene>
<dbReference type="Proteomes" id="UP000012065">
    <property type="component" value="Unassembled WGS sequence"/>
</dbReference>
<sequence>MACTSYLDSKGTGVAEGDQINWVCQYLEGAALEWIQPYQERFFIKKEPVPFLEDTQAFWAEFSKHFVDNNRDEKYRLKWNNLKQTKSVQEYVKDFQQYSVVLNYSDSILRDKFYDGLKKEIKDMMLSTMFNWRNSSAQQVYDKAEEIDNHLEAYKSTTPSHSAPHPSSTSSSTACANSSNSTPNSNSSLAPRTRLSIGNPGNMPNVKWSGESKAVQIPFPSLKKDEKPILNSAPAPAPKHDNKGPGPMDLDGRGIGSVTCNNCGGKGHFARACPSKALSGHVAEVKEWTWNKPNKAKLIEVDSDEESGKGDAKAN</sequence>
<keyword evidence="2" id="KW-0479">Metal-binding</keyword>
<evidence type="ECO:0000313" key="6">
    <source>
        <dbReference type="Proteomes" id="UP000012065"/>
    </source>
</evidence>
<dbReference type="SUPFAM" id="SSF57756">
    <property type="entry name" value="Retrovirus zinc finger-like domains"/>
    <property type="match status" value="1"/>
</dbReference>
<comment type="caution">
    <text evidence="5">The sequence shown here is derived from an EMBL/GenBank/DDBJ whole genome shotgun (WGS) entry which is preliminary data.</text>
</comment>